<accession>A0A9Q3BYE1</accession>
<evidence type="ECO:0000259" key="1">
    <source>
        <dbReference type="Pfam" id="PF21530"/>
    </source>
</evidence>
<dbReference type="PANTHER" id="PTHR23274:SF51">
    <property type="entry name" value="OS03G0423850 PROTEIN"/>
    <property type="match status" value="1"/>
</dbReference>
<dbReference type="GO" id="GO:0005657">
    <property type="term" value="C:replication fork"/>
    <property type="evidence" value="ECO:0007669"/>
    <property type="project" value="TreeGrafter"/>
</dbReference>
<dbReference type="CDD" id="cd18809">
    <property type="entry name" value="SF1_C_RecD"/>
    <property type="match status" value="1"/>
</dbReference>
<reference evidence="2" key="1">
    <citation type="submission" date="2021-03" db="EMBL/GenBank/DDBJ databases">
        <title>Draft genome sequence of rust myrtle Austropuccinia psidii MF-1, a brazilian biotype.</title>
        <authorList>
            <person name="Quecine M.C."/>
            <person name="Pachon D.M.R."/>
            <person name="Bonatelli M.L."/>
            <person name="Correr F.H."/>
            <person name="Franceschini L.M."/>
            <person name="Leite T.F."/>
            <person name="Margarido G.R.A."/>
            <person name="Almeida C.A."/>
            <person name="Ferrarezi J.A."/>
            <person name="Labate C.A."/>
        </authorList>
    </citation>
    <scope>NUCLEOTIDE SEQUENCE</scope>
    <source>
        <strain evidence="2">MF-1</strain>
    </source>
</reference>
<dbReference type="PANTHER" id="PTHR23274">
    <property type="entry name" value="DNA HELICASE-RELATED"/>
    <property type="match status" value="1"/>
</dbReference>
<dbReference type="Proteomes" id="UP000765509">
    <property type="component" value="Unassembled WGS sequence"/>
</dbReference>
<name>A0A9Q3BYE1_9BASI</name>
<comment type="caution">
    <text evidence="2">The sequence shown here is derived from an EMBL/GenBank/DDBJ whole genome shotgun (WGS) entry which is preliminary data.</text>
</comment>
<proteinExistence type="predicted"/>
<dbReference type="Gene3D" id="3.40.50.300">
    <property type="entry name" value="P-loop containing nucleotide triphosphate hydrolases"/>
    <property type="match status" value="1"/>
</dbReference>
<dbReference type="GO" id="GO:0006260">
    <property type="term" value="P:DNA replication"/>
    <property type="evidence" value="ECO:0007669"/>
    <property type="project" value="TreeGrafter"/>
</dbReference>
<evidence type="ECO:0000313" key="3">
    <source>
        <dbReference type="Proteomes" id="UP000765509"/>
    </source>
</evidence>
<dbReference type="Gene3D" id="2.30.30.940">
    <property type="match status" value="1"/>
</dbReference>
<feature type="domain" description="DNA helicase Pif1-like 2B" evidence="1">
    <location>
        <begin position="12"/>
        <end position="56"/>
    </location>
</feature>
<dbReference type="InterPro" id="IPR049163">
    <property type="entry name" value="Pif1-like_2B_dom"/>
</dbReference>
<organism evidence="2 3">
    <name type="scientific">Austropuccinia psidii MF-1</name>
    <dbReference type="NCBI Taxonomy" id="1389203"/>
    <lineage>
        <taxon>Eukaryota</taxon>
        <taxon>Fungi</taxon>
        <taxon>Dikarya</taxon>
        <taxon>Basidiomycota</taxon>
        <taxon>Pucciniomycotina</taxon>
        <taxon>Pucciniomycetes</taxon>
        <taxon>Pucciniales</taxon>
        <taxon>Sphaerophragmiaceae</taxon>
        <taxon>Austropuccinia</taxon>
    </lineage>
</organism>
<dbReference type="Pfam" id="PF21530">
    <property type="entry name" value="Pif1_2B_dom"/>
    <property type="match status" value="1"/>
</dbReference>
<dbReference type="EMBL" id="AVOT02003451">
    <property type="protein sequence ID" value="MBW0473568.1"/>
    <property type="molecule type" value="Genomic_DNA"/>
</dbReference>
<evidence type="ECO:0000313" key="2">
    <source>
        <dbReference type="EMBL" id="MBW0473568.1"/>
    </source>
</evidence>
<dbReference type="SUPFAM" id="SSF52540">
    <property type="entry name" value="P-loop containing nucleoside triphosphate hydrolases"/>
    <property type="match status" value="1"/>
</dbReference>
<protein>
    <recommendedName>
        <fullName evidence="1">DNA helicase Pif1-like 2B domain-containing protein</fullName>
    </recommendedName>
</protein>
<gene>
    <name evidence="2" type="ORF">O181_013283</name>
</gene>
<dbReference type="OrthoDB" id="3353471at2759"/>
<dbReference type="InterPro" id="IPR027417">
    <property type="entry name" value="P-loop_NTPase"/>
</dbReference>
<keyword evidence="3" id="KW-1185">Reference proteome</keyword>
<dbReference type="AlphaFoldDB" id="A0A9Q3BYE1"/>
<sequence>MAEGSPQAIPEEVLNSINPPGFQAHLLELKKGILVMLLRNLNVEKGLVNGTCLLVQDIKRNVSKCLIMTGARKGSEVLIPKMNLNLEDDDELGIKFTRYQFSVTVAILITINKSQGQSLAIVGVYLQAHVFAHGQLYVALSRTKNILGLLVGAVGPETETTTTNIVCRDILQ</sequence>